<keyword evidence="3" id="KW-0547">Nucleotide-binding</keyword>
<dbReference type="InterPro" id="IPR036640">
    <property type="entry name" value="ABC1_TM_sf"/>
</dbReference>
<feature type="transmembrane region" description="Helical" evidence="7">
    <location>
        <begin position="73"/>
        <end position="92"/>
    </location>
</feature>
<feature type="transmembrane region" description="Helical" evidence="7">
    <location>
        <begin position="20"/>
        <end position="44"/>
    </location>
</feature>
<dbReference type="PANTHER" id="PTHR24221">
    <property type="entry name" value="ATP-BINDING CASSETTE SUB-FAMILY B"/>
    <property type="match status" value="1"/>
</dbReference>
<comment type="subcellular location">
    <subcellularLocation>
        <location evidence="1">Cell membrane</location>
        <topology evidence="1">Multi-pass membrane protein</topology>
    </subcellularLocation>
</comment>
<dbReference type="Pfam" id="PF00664">
    <property type="entry name" value="ABC_membrane"/>
    <property type="match status" value="1"/>
</dbReference>
<keyword evidence="2 7" id="KW-0812">Transmembrane</keyword>
<evidence type="ECO:0000256" key="4">
    <source>
        <dbReference type="ARBA" id="ARBA00022840"/>
    </source>
</evidence>
<comment type="caution">
    <text evidence="10">The sequence shown here is derived from an EMBL/GenBank/DDBJ whole genome shotgun (WGS) entry which is preliminary data.</text>
</comment>
<evidence type="ECO:0000256" key="7">
    <source>
        <dbReference type="SAM" id="Phobius"/>
    </source>
</evidence>
<accession>A0A5M3TDB3</accession>
<gene>
    <name evidence="10" type="ORF">NIES46_44870</name>
</gene>
<feature type="transmembrane region" description="Helical" evidence="7">
    <location>
        <begin position="180"/>
        <end position="197"/>
    </location>
</feature>
<feature type="transmembrane region" description="Helical" evidence="7">
    <location>
        <begin position="291"/>
        <end position="313"/>
    </location>
</feature>
<dbReference type="InterPro" id="IPR039421">
    <property type="entry name" value="Type_1_exporter"/>
</dbReference>
<reference evidence="10 11" key="1">
    <citation type="journal article" date="2019" name="J Genomics">
        <title>The Draft Genome of a Hydrogen-producing Cyanobacterium, Arthrospira platensis NIES-46.</title>
        <authorList>
            <person name="Suzuki S."/>
            <person name="Yamaguchi H."/>
            <person name="Kawachi M."/>
        </authorList>
    </citation>
    <scope>NUCLEOTIDE SEQUENCE [LARGE SCALE GENOMIC DNA]</scope>
    <source>
        <strain evidence="10 11">NIES-46</strain>
    </source>
</reference>
<dbReference type="PROSITE" id="PS50893">
    <property type="entry name" value="ABC_TRANSPORTER_2"/>
    <property type="match status" value="1"/>
</dbReference>
<dbReference type="PANTHER" id="PTHR24221:SF646">
    <property type="entry name" value="HAEMOLYSIN SECRETION ATP-BINDING PROTEIN"/>
    <property type="match status" value="1"/>
</dbReference>
<dbReference type="InterPro" id="IPR011527">
    <property type="entry name" value="ABC1_TM_dom"/>
</dbReference>
<evidence type="ECO:0000256" key="5">
    <source>
        <dbReference type="ARBA" id="ARBA00022989"/>
    </source>
</evidence>
<proteinExistence type="predicted"/>
<dbReference type="Gene3D" id="3.40.50.300">
    <property type="entry name" value="P-loop containing nucleotide triphosphate hydrolases"/>
    <property type="match status" value="1"/>
</dbReference>
<dbReference type="PROSITE" id="PS50929">
    <property type="entry name" value="ABC_TM1F"/>
    <property type="match status" value="1"/>
</dbReference>
<dbReference type="GeneID" id="301685220"/>
<evidence type="ECO:0000313" key="10">
    <source>
        <dbReference type="EMBL" id="GCE96415.1"/>
    </source>
</evidence>
<dbReference type="SMART" id="SM00382">
    <property type="entry name" value="AAA"/>
    <property type="match status" value="1"/>
</dbReference>
<keyword evidence="5 7" id="KW-1133">Transmembrane helix</keyword>
<dbReference type="SUPFAM" id="SSF52540">
    <property type="entry name" value="P-loop containing nucleoside triphosphate hydrolases"/>
    <property type="match status" value="1"/>
</dbReference>
<keyword evidence="4 10" id="KW-0067">ATP-binding</keyword>
<dbReference type="InterPro" id="IPR003593">
    <property type="entry name" value="AAA+_ATPase"/>
</dbReference>
<evidence type="ECO:0000256" key="1">
    <source>
        <dbReference type="ARBA" id="ARBA00004651"/>
    </source>
</evidence>
<dbReference type="GO" id="GO:0005524">
    <property type="term" value="F:ATP binding"/>
    <property type="evidence" value="ECO:0007669"/>
    <property type="project" value="UniProtKB-KW"/>
</dbReference>
<evidence type="ECO:0000259" key="8">
    <source>
        <dbReference type="PROSITE" id="PS50893"/>
    </source>
</evidence>
<dbReference type="CDD" id="cd07346">
    <property type="entry name" value="ABC_6TM_exporters"/>
    <property type="match status" value="1"/>
</dbReference>
<feature type="transmembrane region" description="Helical" evidence="7">
    <location>
        <begin position="154"/>
        <end position="174"/>
    </location>
</feature>
<feature type="domain" description="ABC transporter" evidence="8">
    <location>
        <begin position="356"/>
        <end position="591"/>
    </location>
</feature>
<evidence type="ECO:0000256" key="6">
    <source>
        <dbReference type="ARBA" id="ARBA00023136"/>
    </source>
</evidence>
<dbReference type="Proteomes" id="UP000326169">
    <property type="component" value="Unassembled WGS sequence"/>
</dbReference>
<sequence length="673" mass="74940">MSSQKLLLNFSRKYPIRIVVIVILGFSGAIFNGISTTLIVPIILNILGVQANLKDAPALIQNIMSPFDSVPEIYRLPLMTGAILLAIILKNVTNYVKSLASSSLTRTLTADMRESGLRLLLNVDLDYYSQMKVGDIVNRLGGEISRASSTISTYIGMLITSITILVFVAMLLAISWQLTLVATVLLLLVTAINQIIVNRSKRFGQKLSELSRGYSIKLLEILNGIRLVKSTGNEEKEYEQVSQLIRDREKADFEEQVNSAAIGPINEVVNILVILFLVMIGRIFLQEQVSSLATVLLTYLFVLFRTLPLISGLNSSRSQAANKSASVEIVHDFLRQDNKSFMKNGDQEFKRLEKEIHFNQISFAYPGHQDMVLKNIDLHLQRGTTLALVGGSGSGKSTLASLLPRFYDPTQGAVMIDGKDLRDFDIKSIRKAMGIVSQDTFLFNASVRYNLAYAKPDATEEQIIDAAKRANAYEFIENLPQGLDTQIGDRGVLLSGGQRQRLAIARALLQNPDILILDEATSALDTVSERLVQEAIEELSRERTTLVIAHRLSTIQKADQIAVLDEGKVAEVGSHDELLAQGGKYARLYTLQFADEAERDQAIIKSSYDVRTRLNPMIGFLQLLSEDMIDEPEEREELLNESYHSATHILESLEFIEQSVKLRLSKRQESSSN</sequence>
<dbReference type="PROSITE" id="PS00211">
    <property type="entry name" value="ABC_TRANSPORTER_1"/>
    <property type="match status" value="1"/>
</dbReference>
<dbReference type="EMBL" id="BIMW01000190">
    <property type="protein sequence ID" value="GCE96415.1"/>
    <property type="molecule type" value="Genomic_DNA"/>
</dbReference>
<dbReference type="InterPro" id="IPR003439">
    <property type="entry name" value="ABC_transporter-like_ATP-bd"/>
</dbReference>
<keyword evidence="6 7" id="KW-0472">Membrane</keyword>
<feature type="transmembrane region" description="Helical" evidence="7">
    <location>
        <begin position="268"/>
        <end position="285"/>
    </location>
</feature>
<evidence type="ECO:0000313" key="11">
    <source>
        <dbReference type="Proteomes" id="UP000326169"/>
    </source>
</evidence>
<evidence type="ECO:0000256" key="3">
    <source>
        <dbReference type="ARBA" id="ARBA00022741"/>
    </source>
</evidence>
<evidence type="ECO:0000259" key="9">
    <source>
        <dbReference type="PROSITE" id="PS50929"/>
    </source>
</evidence>
<evidence type="ECO:0000256" key="2">
    <source>
        <dbReference type="ARBA" id="ARBA00022692"/>
    </source>
</evidence>
<protein>
    <submittedName>
        <fullName evidence="10">ABC transporter ATP-binding protein</fullName>
    </submittedName>
</protein>
<dbReference type="Gene3D" id="1.20.1560.10">
    <property type="entry name" value="ABC transporter type 1, transmembrane domain"/>
    <property type="match status" value="1"/>
</dbReference>
<name>A0A5M3TDB3_LIMPL</name>
<dbReference type="InterPro" id="IPR017871">
    <property type="entry name" value="ABC_transporter-like_CS"/>
</dbReference>
<dbReference type="Pfam" id="PF00005">
    <property type="entry name" value="ABC_tran"/>
    <property type="match status" value="1"/>
</dbReference>
<feature type="domain" description="ABC transmembrane type-1" evidence="9">
    <location>
        <begin position="19"/>
        <end position="322"/>
    </location>
</feature>
<dbReference type="InterPro" id="IPR027417">
    <property type="entry name" value="P-loop_NTPase"/>
</dbReference>
<keyword evidence="11" id="KW-1185">Reference proteome</keyword>
<dbReference type="RefSeq" id="WP_043468613.1">
    <property type="nucleotide sequence ID" value="NZ_BIMW01000190.1"/>
</dbReference>
<organism evidence="10 11">
    <name type="scientific">Limnospira platensis NIES-46</name>
    <dbReference type="NCBI Taxonomy" id="1236695"/>
    <lineage>
        <taxon>Bacteria</taxon>
        <taxon>Bacillati</taxon>
        <taxon>Cyanobacteriota</taxon>
        <taxon>Cyanophyceae</taxon>
        <taxon>Oscillatoriophycideae</taxon>
        <taxon>Oscillatoriales</taxon>
        <taxon>Sirenicapillariaceae</taxon>
        <taxon>Limnospira</taxon>
    </lineage>
</organism>
<dbReference type="SUPFAM" id="SSF90123">
    <property type="entry name" value="ABC transporter transmembrane region"/>
    <property type="match status" value="1"/>
</dbReference>